<dbReference type="EMBL" id="FMWP01000013">
    <property type="protein sequence ID" value="SCZ89269.1"/>
    <property type="molecule type" value="Genomic_DNA"/>
</dbReference>
<dbReference type="AlphaFoldDB" id="A0A2X0K9A4"/>
<proteinExistence type="predicted"/>
<gene>
    <name evidence="1" type="ORF">BZ3500_MVSOF-1268-A1-R1_CHR1-1G01070</name>
</gene>
<name>A0A2X0K9A4_9BASI</name>
<dbReference type="OrthoDB" id="10491278at2759"/>
<reference evidence="2" key="1">
    <citation type="submission" date="2016-10" db="EMBL/GenBank/DDBJ databases">
        <authorList>
            <person name="Jeantristanb JTB J.-T."/>
            <person name="Ricardo R."/>
        </authorList>
    </citation>
    <scope>NUCLEOTIDE SEQUENCE [LARGE SCALE GENOMIC DNA]</scope>
</reference>
<evidence type="ECO:0000313" key="1">
    <source>
        <dbReference type="EMBL" id="SCZ89269.1"/>
    </source>
</evidence>
<keyword evidence="2" id="KW-1185">Reference proteome</keyword>
<organism evidence="1 2">
    <name type="scientific">Microbotryum saponariae</name>
    <dbReference type="NCBI Taxonomy" id="289078"/>
    <lineage>
        <taxon>Eukaryota</taxon>
        <taxon>Fungi</taxon>
        <taxon>Dikarya</taxon>
        <taxon>Basidiomycota</taxon>
        <taxon>Pucciniomycotina</taxon>
        <taxon>Microbotryomycetes</taxon>
        <taxon>Microbotryales</taxon>
        <taxon>Microbotryaceae</taxon>
        <taxon>Microbotryum</taxon>
    </lineage>
</organism>
<sequence length="165" mass="18339">MEGKLDSLIVDQIHHWVSQVAYGDSTKPRRLGLVLEHISTQANLHRGLVEETISFHVSIVADQDQRNAFGIMLATSSASHNRRIESLGPTILLGCVRNGHLAFDAARHAKAIEGRRDVFTTVVRAKGFHSSTHGVFHLQQPVLERLKDVAAFVEGCKLTEHNYID</sequence>
<evidence type="ECO:0000313" key="2">
    <source>
        <dbReference type="Proteomes" id="UP000249723"/>
    </source>
</evidence>
<protein>
    <submittedName>
        <fullName evidence="1">BZ3500_MvSof-1268-A1-R1_Chr1-1g01070 protein</fullName>
    </submittedName>
</protein>
<dbReference type="Proteomes" id="UP000249723">
    <property type="component" value="Unassembled WGS sequence"/>
</dbReference>
<accession>A0A2X0K9A4</accession>